<dbReference type="Gene3D" id="3.40.190.290">
    <property type="match status" value="1"/>
</dbReference>
<dbReference type="InterPro" id="IPR005119">
    <property type="entry name" value="LysR_subst-bd"/>
</dbReference>
<dbReference type="PROSITE" id="PS50931">
    <property type="entry name" value="HTH_LYSR"/>
    <property type="match status" value="1"/>
</dbReference>
<keyword evidence="7" id="KW-1185">Reference proteome</keyword>
<dbReference type="FunFam" id="3.40.190.290:FF:000001">
    <property type="entry name" value="Transcriptional regulator, LysR family"/>
    <property type="match status" value="1"/>
</dbReference>
<name>A0A2Z2NN25_9GAMM</name>
<dbReference type="InterPro" id="IPR036390">
    <property type="entry name" value="WH_DNA-bd_sf"/>
</dbReference>
<keyword evidence="3" id="KW-0238">DNA-binding</keyword>
<dbReference type="GO" id="GO:0003700">
    <property type="term" value="F:DNA-binding transcription factor activity"/>
    <property type="evidence" value="ECO:0007669"/>
    <property type="project" value="InterPro"/>
</dbReference>
<keyword evidence="4" id="KW-0804">Transcription</keyword>
<sequence length="304" mass="34208">MNTLRDQWPLAKDLHVFLTVIRKQSFAAAAEELGVSPAYISKRIRLLEEALNARLFHRTSRRCSLTGDGELVERGAVQILDDMDSLFDTLSTARQSPHGLLHICSSFGFGRNHVAPAVAMLAEQFPELEIRFDVFDRVVDIVGEGFDLEIRVGDDLPGQHISRHLVSNQRVLCAAPDYLKRRGTPTRLDQLAEHDCLVIKERNNAFGVWDLQGNGHAETVRINGPLSSNNGEIVLQWALHGRGILLRSMWDVGPLLKQKKLVRVLDDYSQSADVWAVYSTRVANSAKLRVCLEFFEQHFGRMDG</sequence>
<proteinExistence type="inferred from homology"/>
<dbReference type="Proteomes" id="UP000250079">
    <property type="component" value="Chromosome"/>
</dbReference>
<reference evidence="6 7" key="1">
    <citation type="submission" date="2016-12" db="EMBL/GenBank/DDBJ databases">
        <authorList>
            <person name="Song W.-J."/>
            <person name="Kurnit D.M."/>
        </authorList>
    </citation>
    <scope>NUCLEOTIDE SEQUENCE [LARGE SCALE GENOMIC DNA]</scope>
    <source>
        <strain evidence="6 7">IMCC3135</strain>
    </source>
</reference>
<feature type="domain" description="HTH lysR-type" evidence="5">
    <location>
        <begin position="9"/>
        <end position="66"/>
    </location>
</feature>
<evidence type="ECO:0000256" key="2">
    <source>
        <dbReference type="ARBA" id="ARBA00023015"/>
    </source>
</evidence>
<comment type="similarity">
    <text evidence="1">Belongs to the LysR transcriptional regulatory family.</text>
</comment>
<dbReference type="PANTHER" id="PTHR30537:SF5">
    <property type="entry name" value="HTH-TYPE TRANSCRIPTIONAL ACTIVATOR TTDR-RELATED"/>
    <property type="match status" value="1"/>
</dbReference>
<accession>A0A2Z2NN25</accession>
<evidence type="ECO:0000256" key="1">
    <source>
        <dbReference type="ARBA" id="ARBA00009437"/>
    </source>
</evidence>
<dbReference type="Pfam" id="PF00126">
    <property type="entry name" value="HTH_1"/>
    <property type="match status" value="1"/>
</dbReference>
<evidence type="ECO:0000256" key="3">
    <source>
        <dbReference type="ARBA" id="ARBA00023125"/>
    </source>
</evidence>
<organism evidence="6 7">
    <name type="scientific">Granulosicoccus antarcticus IMCC3135</name>
    <dbReference type="NCBI Taxonomy" id="1192854"/>
    <lineage>
        <taxon>Bacteria</taxon>
        <taxon>Pseudomonadati</taxon>
        <taxon>Pseudomonadota</taxon>
        <taxon>Gammaproteobacteria</taxon>
        <taxon>Chromatiales</taxon>
        <taxon>Granulosicoccaceae</taxon>
        <taxon>Granulosicoccus</taxon>
    </lineage>
</organism>
<dbReference type="KEGG" id="gai:IMCC3135_09090"/>
<dbReference type="InterPro" id="IPR000847">
    <property type="entry name" value="LysR_HTH_N"/>
</dbReference>
<dbReference type="InterPro" id="IPR058163">
    <property type="entry name" value="LysR-type_TF_proteobact-type"/>
</dbReference>
<dbReference type="RefSeq" id="WP_088917289.1">
    <property type="nucleotide sequence ID" value="NZ_CP018632.1"/>
</dbReference>
<dbReference type="CDD" id="cd08479">
    <property type="entry name" value="PBP2_CrgA_like_9"/>
    <property type="match status" value="1"/>
</dbReference>
<dbReference type="SUPFAM" id="SSF53850">
    <property type="entry name" value="Periplasmic binding protein-like II"/>
    <property type="match status" value="1"/>
</dbReference>
<evidence type="ECO:0000313" key="6">
    <source>
        <dbReference type="EMBL" id="ASJ71915.1"/>
    </source>
</evidence>
<evidence type="ECO:0000256" key="4">
    <source>
        <dbReference type="ARBA" id="ARBA00023163"/>
    </source>
</evidence>
<dbReference type="Gene3D" id="1.10.10.10">
    <property type="entry name" value="Winged helix-like DNA-binding domain superfamily/Winged helix DNA-binding domain"/>
    <property type="match status" value="1"/>
</dbReference>
<gene>
    <name evidence="6" type="primary">dmlR_3</name>
    <name evidence="6" type="ORF">IMCC3135_09090</name>
</gene>
<dbReference type="GO" id="GO:0043565">
    <property type="term" value="F:sequence-specific DNA binding"/>
    <property type="evidence" value="ECO:0007669"/>
    <property type="project" value="TreeGrafter"/>
</dbReference>
<evidence type="ECO:0000313" key="7">
    <source>
        <dbReference type="Proteomes" id="UP000250079"/>
    </source>
</evidence>
<dbReference type="EMBL" id="CP018632">
    <property type="protein sequence ID" value="ASJ71915.1"/>
    <property type="molecule type" value="Genomic_DNA"/>
</dbReference>
<keyword evidence="2" id="KW-0805">Transcription regulation</keyword>
<dbReference type="FunFam" id="1.10.10.10:FF:000001">
    <property type="entry name" value="LysR family transcriptional regulator"/>
    <property type="match status" value="1"/>
</dbReference>
<dbReference type="SUPFAM" id="SSF46785">
    <property type="entry name" value="Winged helix' DNA-binding domain"/>
    <property type="match status" value="1"/>
</dbReference>
<dbReference type="GO" id="GO:0006351">
    <property type="term" value="P:DNA-templated transcription"/>
    <property type="evidence" value="ECO:0007669"/>
    <property type="project" value="TreeGrafter"/>
</dbReference>
<dbReference type="Pfam" id="PF03466">
    <property type="entry name" value="LysR_substrate"/>
    <property type="match status" value="1"/>
</dbReference>
<dbReference type="PANTHER" id="PTHR30537">
    <property type="entry name" value="HTH-TYPE TRANSCRIPTIONAL REGULATOR"/>
    <property type="match status" value="1"/>
</dbReference>
<protein>
    <submittedName>
        <fullName evidence="6">HTH-type transcriptional regulator DmlR</fullName>
    </submittedName>
</protein>
<evidence type="ECO:0000259" key="5">
    <source>
        <dbReference type="PROSITE" id="PS50931"/>
    </source>
</evidence>
<dbReference type="InterPro" id="IPR036388">
    <property type="entry name" value="WH-like_DNA-bd_sf"/>
</dbReference>
<dbReference type="OrthoDB" id="8885940at2"/>
<dbReference type="AlphaFoldDB" id="A0A2Z2NN25"/>